<dbReference type="InterPro" id="IPR046561">
    <property type="entry name" value="DUF6716"/>
</dbReference>
<name>A0ABN2QCL9_9MICO</name>
<dbReference type="EMBL" id="BAAAOG010000001">
    <property type="protein sequence ID" value="GAA1949567.1"/>
    <property type="molecule type" value="Genomic_DNA"/>
</dbReference>
<reference evidence="1 2" key="1">
    <citation type="journal article" date="2019" name="Int. J. Syst. Evol. Microbiol.">
        <title>The Global Catalogue of Microorganisms (GCM) 10K type strain sequencing project: providing services to taxonomists for standard genome sequencing and annotation.</title>
        <authorList>
            <consortium name="The Broad Institute Genomics Platform"/>
            <consortium name="The Broad Institute Genome Sequencing Center for Infectious Disease"/>
            <person name="Wu L."/>
            <person name="Ma J."/>
        </authorList>
    </citation>
    <scope>NUCLEOTIDE SEQUENCE [LARGE SCALE GENOMIC DNA]</scope>
    <source>
        <strain evidence="1 2">JCM 14901</strain>
    </source>
</reference>
<comment type="caution">
    <text evidence="1">The sequence shown here is derived from an EMBL/GenBank/DDBJ whole genome shotgun (WGS) entry which is preliminary data.</text>
</comment>
<protein>
    <submittedName>
        <fullName evidence="1">Uncharacterized protein</fullName>
    </submittedName>
</protein>
<dbReference type="Proteomes" id="UP001499933">
    <property type="component" value="Unassembled WGS sequence"/>
</dbReference>
<accession>A0ABN2QCL9</accession>
<proteinExistence type="predicted"/>
<keyword evidence="2" id="KW-1185">Reference proteome</keyword>
<sequence>MFVGSGLLAGESAVVARDFRHPDAAWLADDYFHDPSMDAWLERLESLVARRRAGRLPPKPPLARRGGQARDVFERKMVLGRKDRSLAGVAAMAVGWPIRLAIRS</sequence>
<gene>
    <name evidence="1" type="ORF">GCM10009776_09460</name>
</gene>
<evidence type="ECO:0000313" key="1">
    <source>
        <dbReference type="EMBL" id="GAA1949567.1"/>
    </source>
</evidence>
<organism evidence="1 2">
    <name type="scientific">Microbacterium deminutum</name>
    <dbReference type="NCBI Taxonomy" id="344164"/>
    <lineage>
        <taxon>Bacteria</taxon>
        <taxon>Bacillati</taxon>
        <taxon>Actinomycetota</taxon>
        <taxon>Actinomycetes</taxon>
        <taxon>Micrococcales</taxon>
        <taxon>Microbacteriaceae</taxon>
        <taxon>Microbacterium</taxon>
    </lineage>
</organism>
<evidence type="ECO:0000313" key="2">
    <source>
        <dbReference type="Proteomes" id="UP001499933"/>
    </source>
</evidence>
<dbReference type="Pfam" id="PF20471">
    <property type="entry name" value="DUF6716"/>
    <property type="match status" value="1"/>
</dbReference>